<keyword evidence="1" id="KW-1133">Transmembrane helix</keyword>
<reference evidence="2 4" key="2">
    <citation type="journal article" date="2018" name="Plant J.">
        <title>The Physcomitrella patens chromosome-scale assembly reveals moss genome structure and evolution.</title>
        <authorList>
            <person name="Lang D."/>
            <person name="Ullrich K.K."/>
            <person name="Murat F."/>
            <person name="Fuchs J."/>
            <person name="Jenkins J."/>
            <person name="Haas F.B."/>
            <person name="Piednoel M."/>
            <person name="Gundlach H."/>
            <person name="Van Bel M."/>
            <person name="Meyberg R."/>
            <person name="Vives C."/>
            <person name="Morata J."/>
            <person name="Symeonidi A."/>
            <person name="Hiss M."/>
            <person name="Muchero W."/>
            <person name="Kamisugi Y."/>
            <person name="Saleh O."/>
            <person name="Blanc G."/>
            <person name="Decker E.L."/>
            <person name="van Gessel N."/>
            <person name="Grimwood J."/>
            <person name="Hayes R.D."/>
            <person name="Graham S.W."/>
            <person name="Gunter L.E."/>
            <person name="McDaniel S.F."/>
            <person name="Hoernstein S.N.W."/>
            <person name="Larsson A."/>
            <person name="Li F.W."/>
            <person name="Perroud P.F."/>
            <person name="Phillips J."/>
            <person name="Ranjan P."/>
            <person name="Rokshar D.S."/>
            <person name="Rothfels C.J."/>
            <person name="Schneider L."/>
            <person name="Shu S."/>
            <person name="Stevenson D.W."/>
            <person name="Thummler F."/>
            <person name="Tillich M."/>
            <person name="Villarreal Aguilar J.C."/>
            <person name="Widiez T."/>
            <person name="Wong G.K."/>
            <person name="Wymore A."/>
            <person name="Zhang Y."/>
            <person name="Zimmer A.D."/>
            <person name="Quatrano R.S."/>
            <person name="Mayer K.F.X."/>
            <person name="Goodstein D."/>
            <person name="Casacuberta J.M."/>
            <person name="Vandepoele K."/>
            <person name="Reski R."/>
            <person name="Cuming A.C."/>
            <person name="Tuskan G.A."/>
            <person name="Maumus F."/>
            <person name="Salse J."/>
            <person name="Schmutz J."/>
            <person name="Rensing S.A."/>
        </authorList>
    </citation>
    <scope>NUCLEOTIDE SEQUENCE [LARGE SCALE GENOMIC DNA]</scope>
    <source>
        <strain evidence="3 4">cv. Gransden 2004</strain>
    </source>
</reference>
<reference evidence="2 4" key="1">
    <citation type="journal article" date="2008" name="Science">
        <title>The Physcomitrella genome reveals evolutionary insights into the conquest of land by plants.</title>
        <authorList>
            <person name="Rensing S."/>
            <person name="Lang D."/>
            <person name="Zimmer A."/>
            <person name="Terry A."/>
            <person name="Salamov A."/>
            <person name="Shapiro H."/>
            <person name="Nishiyama T."/>
            <person name="Perroud P.-F."/>
            <person name="Lindquist E."/>
            <person name="Kamisugi Y."/>
            <person name="Tanahashi T."/>
            <person name="Sakakibara K."/>
            <person name="Fujita T."/>
            <person name="Oishi K."/>
            <person name="Shin-I T."/>
            <person name="Kuroki Y."/>
            <person name="Toyoda A."/>
            <person name="Suzuki Y."/>
            <person name="Hashimoto A."/>
            <person name="Yamaguchi K."/>
            <person name="Sugano A."/>
            <person name="Kohara Y."/>
            <person name="Fujiyama A."/>
            <person name="Anterola A."/>
            <person name="Aoki S."/>
            <person name="Ashton N."/>
            <person name="Barbazuk W.B."/>
            <person name="Barker E."/>
            <person name="Bennetzen J."/>
            <person name="Bezanilla M."/>
            <person name="Blankenship R."/>
            <person name="Cho S.H."/>
            <person name="Dutcher S."/>
            <person name="Estelle M."/>
            <person name="Fawcett J.A."/>
            <person name="Gundlach H."/>
            <person name="Hanada K."/>
            <person name="Heyl A."/>
            <person name="Hicks K.A."/>
            <person name="Hugh J."/>
            <person name="Lohr M."/>
            <person name="Mayer K."/>
            <person name="Melkozernov A."/>
            <person name="Murata T."/>
            <person name="Nelson D."/>
            <person name="Pils B."/>
            <person name="Prigge M."/>
            <person name="Reiss B."/>
            <person name="Renner T."/>
            <person name="Rombauts S."/>
            <person name="Rushton P."/>
            <person name="Sanderfoot A."/>
            <person name="Schween G."/>
            <person name="Shiu S.-H."/>
            <person name="Stueber K."/>
            <person name="Theodoulou F.L."/>
            <person name="Tu H."/>
            <person name="Van de Peer Y."/>
            <person name="Verrier P.J."/>
            <person name="Waters E."/>
            <person name="Wood A."/>
            <person name="Yang L."/>
            <person name="Cove D."/>
            <person name="Cuming A."/>
            <person name="Hasebe M."/>
            <person name="Lucas S."/>
            <person name="Mishler D.B."/>
            <person name="Reski R."/>
            <person name="Grigoriev I."/>
            <person name="Quatrano R.S."/>
            <person name="Boore J.L."/>
        </authorList>
    </citation>
    <scope>NUCLEOTIDE SEQUENCE [LARGE SCALE GENOMIC DNA]</scope>
    <source>
        <strain evidence="3 4">cv. Gransden 2004</strain>
    </source>
</reference>
<evidence type="ECO:0000313" key="4">
    <source>
        <dbReference type="Proteomes" id="UP000006727"/>
    </source>
</evidence>
<organism evidence="2">
    <name type="scientific">Physcomitrium patens</name>
    <name type="common">Spreading-leaved earth moss</name>
    <name type="synonym">Physcomitrella patens</name>
    <dbReference type="NCBI Taxonomy" id="3218"/>
    <lineage>
        <taxon>Eukaryota</taxon>
        <taxon>Viridiplantae</taxon>
        <taxon>Streptophyta</taxon>
        <taxon>Embryophyta</taxon>
        <taxon>Bryophyta</taxon>
        <taxon>Bryophytina</taxon>
        <taxon>Bryopsida</taxon>
        <taxon>Funariidae</taxon>
        <taxon>Funariales</taxon>
        <taxon>Funariaceae</taxon>
        <taxon>Physcomitrium</taxon>
    </lineage>
</organism>
<dbReference type="Proteomes" id="UP000006727">
    <property type="component" value="Chromosome 7"/>
</dbReference>
<reference evidence="3" key="3">
    <citation type="submission" date="2020-12" db="UniProtKB">
        <authorList>
            <consortium name="EnsemblPlants"/>
        </authorList>
    </citation>
    <scope>IDENTIFICATION</scope>
</reference>
<dbReference type="InParanoid" id="A0A2K1KB75"/>
<dbReference type="EnsemblPlants" id="Pp3c7_10265V3.1">
    <property type="protein sequence ID" value="PAC:32923994.CDS.1"/>
    <property type="gene ID" value="Pp3c7_10265"/>
</dbReference>
<sequence length="125" mass="14715">MFKKYNPKYKNLEPLSFSFIFCEDIVEDVCIHILKLLKYLLSKNTKKDIVDYLGLTYTRALIKLLRNLSQNERKLAIVEIISNIFTYSTQMTDIFLQVEALVVIMNLLIFLRRLKSRLGAMQNAF</sequence>
<keyword evidence="1" id="KW-0472">Membrane</keyword>
<feature type="transmembrane region" description="Helical" evidence="1">
    <location>
        <begin position="94"/>
        <end position="111"/>
    </location>
</feature>
<evidence type="ECO:0000256" key="1">
    <source>
        <dbReference type="SAM" id="Phobius"/>
    </source>
</evidence>
<name>A0A2K1KB75_PHYPA</name>
<dbReference type="EMBL" id="ABEU02000007">
    <property type="protein sequence ID" value="PNR51024.1"/>
    <property type="molecule type" value="Genomic_DNA"/>
</dbReference>
<evidence type="ECO:0000313" key="3">
    <source>
        <dbReference type="EnsemblPlants" id="PAC:32923994.CDS.1"/>
    </source>
</evidence>
<dbReference type="AlphaFoldDB" id="A0A2K1KB75"/>
<dbReference type="SUPFAM" id="SSF48371">
    <property type="entry name" value="ARM repeat"/>
    <property type="match status" value="1"/>
</dbReference>
<gene>
    <name evidence="2" type="ORF">PHYPA_010210</name>
</gene>
<dbReference type="InterPro" id="IPR016024">
    <property type="entry name" value="ARM-type_fold"/>
</dbReference>
<keyword evidence="1" id="KW-0812">Transmembrane</keyword>
<accession>A0A2K1KB75</accession>
<protein>
    <submittedName>
        <fullName evidence="2 3">Uncharacterized protein</fullName>
    </submittedName>
</protein>
<keyword evidence="4" id="KW-1185">Reference proteome</keyword>
<proteinExistence type="predicted"/>
<evidence type="ECO:0000313" key="2">
    <source>
        <dbReference type="EMBL" id="PNR51024.1"/>
    </source>
</evidence>
<dbReference type="Gramene" id="Pp3c7_10265V3.1">
    <property type="protein sequence ID" value="PAC:32923994.CDS.1"/>
    <property type="gene ID" value="Pp3c7_10265"/>
</dbReference>